<feature type="region of interest" description="Disordered" evidence="1">
    <location>
        <begin position="608"/>
        <end position="633"/>
    </location>
</feature>
<feature type="domain" description="TerB N-terminal" evidence="2">
    <location>
        <begin position="638"/>
        <end position="865"/>
    </location>
</feature>
<dbReference type="OrthoDB" id="2663344at2"/>
<evidence type="ECO:0000259" key="3">
    <source>
        <dbReference type="Pfam" id="PF15615"/>
    </source>
</evidence>
<dbReference type="EMBL" id="CM001441">
    <property type="protein sequence ID" value="EHQ89533.1"/>
    <property type="molecule type" value="Genomic_DNA"/>
</dbReference>
<proteinExistence type="predicted"/>
<dbReference type="InterPro" id="IPR025266">
    <property type="entry name" value="TerB_N"/>
</dbReference>
<evidence type="ECO:0008006" key="6">
    <source>
        <dbReference type="Google" id="ProtNLM"/>
    </source>
</evidence>
<dbReference type="Proteomes" id="UP000005104">
    <property type="component" value="Chromosome"/>
</dbReference>
<organism evidence="4 5">
    <name type="scientific">Desulfosporosinus youngiae DSM 17734</name>
    <dbReference type="NCBI Taxonomy" id="768710"/>
    <lineage>
        <taxon>Bacteria</taxon>
        <taxon>Bacillati</taxon>
        <taxon>Bacillota</taxon>
        <taxon>Clostridia</taxon>
        <taxon>Eubacteriales</taxon>
        <taxon>Desulfitobacteriaceae</taxon>
        <taxon>Desulfosporosinus</taxon>
    </lineage>
</organism>
<dbReference type="HOGENOM" id="CLU_270711_0_0_9"/>
<evidence type="ECO:0000259" key="2">
    <source>
        <dbReference type="Pfam" id="PF13208"/>
    </source>
</evidence>
<evidence type="ECO:0000256" key="1">
    <source>
        <dbReference type="SAM" id="MobiDB-lite"/>
    </source>
</evidence>
<keyword evidence="5" id="KW-1185">Reference proteome</keyword>
<sequence>MSLFKDILSGISGIFSGSPYRIILSAEDKKFYLNAYKGAGAIPFAQLLNKYPQLGDLAVWVNYEKGRIVIPLGNLAYVKKELARLISEEQKNKPQIVIPQEIQQLKPGKMPAGFEIRYSWNGSEKAIQPQLRGEYWGEGTYVSENSYWNMPGFTENDDLWLRKNKIQGQEILEFLRAILPQWQRRSFPVQSEVVLEAEPACTIKINRVLIDSVTCEALWRVNPGSIAEIPSLAGYIIAGSSLCEGFNPAGLSLQIPLQSGEFTLRGEEIAVFQREILPKIKKWIKGNLEELSDRHRVTENRGGLILSIARGEMNGIGYAEAIPYFVEGNERIKAEDLSRKIQPDKKYIRLESGWCPVESLKQLGLGPMGRLIDGTALSNYLRLSAAEILLRGSERFDGPWQRLEFPELKLPANAAPGRIAAEHLKFLIQWGIPGGFTGAFADYEITLLETLTGLFRESPKIRVLVVGKKTLFSQMTEQWQAILSAKYEGNKKDPEIKSNAAGLYMATPNALENYPGLSRAKWDLLMILEADALLKSSTSKLYNNLIACKARLVLGLFSGTGFFKHQQSLEALSTLFGIQDRDTVWKYGVRNPYEERVALPPAYRLRQKPVSGGKTPGGPAEFTLRNDSPGKAQPIPLRTEQKVQVATAEGNLDFSFSIEISTSNSYTGYYNGESFLQEAKKLVGHVESKARFIPFMSYWPTYSSMSAEQQKWYFYWRGQVRKGLYPDTDLSYIFVHVYELINNVGVLRPQDGYRQLFDLWINYRERYPKLDHYLVDWLMDYAVMFGCDSDPLQIYEQLDTRNANSVYLDTILTRYNKSGIYRFPLELINRLSDYNLFRSKFYNESGQALVAEYIPKTIEKVNEFLLQQHHLGMLDMFQPSQREKIQHAPFRSAVHCYDAGRQITLETIPYTRHKPLREFLTAVIKHTENKLREAKGYNGRLRSYALESEIRIWIDDFLASEIESLEPATKSSLKIELDPSKIDQLLKDSNKVRDMLIIPEIEVQAEDKEEPRPGREKTVAGNLERPQGTPVQLLTDLEPVHQLLEELDDRQLGLLRALAENLWVLEDSTLSGLFPDLLVDSVVDNINELSLNYLGDLLIAVEGSQKIVADDFRDELDYLLPRLEEAKPQKPEHSKPAQDLSEEWKRFRMNISAFQYRALKAFSQEEDLIARIDKIAGESLMMPEILIDSINELALDNLGDIIINVESFPPAINEEYRDMIKKITA</sequence>
<reference evidence="4 5" key="1">
    <citation type="submission" date="2011-11" db="EMBL/GenBank/DDBJ databases">
        <title>The Noncontiguous Finished genome of Desulfosporosinus youngiae DSM 17734.</title>
        <authorList>
            <consortium name="US DOE Joint Genome Institute (JGI-PGF)"/>
            <person name="Lucas S."/>
            <person name="Han J."/>
            <person name="Lapidus A."/>
            <person name="Cheng J.-F."/>
            <person name="Goodwin L."/>
            <person name="Pitluck S."/>
            <person name="Peters L."/>
            <person name="Ovchinnikova G."/>
            <person name="Lu M."/>
            <person name="Land M.L."/>
            <person name="Hauser L."/>
            <person name="Pester M."/>
            <person name="Spring S."/>
            <person name="Ollivier B."/>
            <person name="Rattei T."/>
            <person name="Klenk H.-P."/>
            <person name="Wagner M."/>
            <person name="Loy A."/>
            <person name="Woyke T.J."/>
        </authorList>
    </citation>
    <scope>NUCLEOTIDE SEQUENCE [LARGE SCALE GENOMIC DNA]</scope>
    <source>
        <strain evidence="4 5">DSM 17734</strain>
    </source>
</reference>
<dbReference type="RefSeq" id="WP_007783271.1">
    <property type="nucleotide sequence ID" value="NZ_CM001441.1"/>
</dbReference>
<evidence type="ECO:0000313" key="4">
    <source>
        <dbReference type="EMBL" id="EHQ89533.1"/>
    </source>
</evidence>
<dbReference type="InterPro" id="IPR028932">
    <property type="entry name" value="TerB-C"/>
</dbReference>
<accession>H5Y3Z5</accession>
<gene>
    <name evidence="4" type="ORF">DesyoDRAFT_2458</name>
</gene>
<feature type="domain" description="TerB-C" evidence="3">
    <location>
        <begin position="968"/>
        <end position="1116"/>
    </location>
</feature>
<name>H5Y3Z5_9FIRM</name>
<dbReference type="STRING" id="768710.DesyoDRAFT_2458"/>
<dbReference type="AlphaFoldDB" id="H5Y3Z5"/>
<dbReference type="eggNOG" id="COG4942">
    <property type="taxonomic scope" value="Bacteria"/>
</dbReference>
<evidence type="ECO:0000313" key="5">
    <source>
        <dbReference type="Proteomes" id="UP000005104"/>
    </source>
</evidence>
<protein>
    <recommendedName>
        <fullName evidence="6">TerB-C domain-containing protein</fullName>
    </recommendedName>
</protein>
<dbReference type="Pfam" id="PF13208">
    <property type="entry name" value="TerB_N"/>
    <property type="match status" value="1"/>
</dbReference>
<dbReference type="Pfam" id="PF15615">
    <property type="entry name" value="TerB_C"/>
    <property type="match status" value="2"/>
</dbReference>
<feature type="domain" description="TerB-C" evidence="3">
    <location>
        <begin position="1128"/>
        <end position="1220"/>
    </location>
</feature>